<name>A0AAX6DH72_IRIPA</name>
<proteinExistence type="predicted"/>
<protein>
    <submittedName>
        <fullName evidence="1">V-type proton ATPase subunit G 1-like</fullName>
    </submittedName>
</protein>
<evidence type="ECO:0000313" key="2">
    <source>
        <dbReference type="Proteomes" id="UP001140949"/>
    </source>
</evidence>
<dbReference type="AlphaFoldDB" id="A0AAX6DH72"/>
<dbReference type="Proteomes" id="UP001140949">
    <property type="component" value="Unassembled WGS sequence"/>
</dbReference>
<organism evidence="1 2">
    <name type="scientific">Iris pallida</name>
    <name type="common">Sweet iris</name>
    <dbReference type="NCBI Taxonomy" id="29817"/>
    <lineage>
        <taxon>Eukaryota</taxon>
        <taxon>Viridiplantae</taxon>
        <taxon>Streptophyta</taxon>
        <taxon>Embryophyta</taxon>
        <taxon>Tracheophyta</taxon>
        <taxon>Spermatophyta</taxon>
        <taxon>Magnoliopsida</taxon>
        <taxon>Liliopsida</taxon>
        <taxon>Asparagales</taxon>
        <taxon>Iridaceae</taxon>
        <taxon>Iridoideae</taxon>
        <taxon>Irideae</taxon>
        <taxon>Iris</taxon>
    </lineage>
</organism>
<evidence type="ECO:0000313" key="1">
    <source>
        <dbReference type="EMBL" id="KAJ6791104.1"/>
    </source>
</evidence>
<gene>
    <name evidence="1" type="ORF">M6B38_245540</name>
</gene>
<sequence length="114" mass="13535">MYSLPTQLFTLRPHLVRRIMGLGKERHYLRMFGCRRNLGGKESDSHWKGNWGKMVSSIQVRIHFPTFKYPFFLPISLTFPNTRKEIDGNCNFSKERKHQGIDFLCFPFREPNKA</sequence>
<accession>A0AAX6DH72</accession>
<dbReference type="EMBL" id="JANAVB010044620">
    <property type="protein sequence ID" value="KAJ6791104.1"/>
    <property type="molecule type" value="Genomic_DNA"/>
</dbReference>
<reference evidence="1" key="2">
    <citation type="submission" date="2023-04" db="EMBL/GenBank/DDBJ databases">
        <authorList>
            <person name="Bruccoleri R.E."/>
            <person name="Oakeley E.J."/>
            <person name="Faust A.-M."/>
            <person name="Dessus-Babus S."/>
            <person name="Altorfer M."/>
            <person name="Burckhardt D."/>
            <person name="Oertli M."/>
            <person name="Naumann U."/>
            <person name="Petersen F."/>
            <person name="Wong J."/>
        </authorList>
    </citation>
    <scope>NUCLEOTIDE SEQUENCE</scope>
    <source>
        <strain evidence="1">GSM-AAB239-AS_SAM_17_03QT</strain>
        <tissue evidence="1">Leaf</tissue>
    </source>
</reference>
<keyword evidence="2" id="KW-1185">Reference proteome</keyword>
<reference evidence="1" key="1">
    <citation type="journal article" date="2023" name="GigaByte">
        <title>Genome assembly of the bearded iris, Iris pallida Lam.</title>
        <authorList>
            <person name="Bruccoleri R.E."/>
            <person name="Oakeley E.J."/>
            <person name="Faust A.M.E."/>
            <person name="Altorfer M."/>
            <person name="Dessus-Babus S."/>
            <person name="Burckhardt D."/>
            <person name="Oertli M."/>
            <person name="Naumann U."/>
            <person name="Petersen F."/>
            <person name="Wong J."/>
        </authorList>
    </citation>
    <scope>NUCLEOTIDE SEQUENCE</scope>
    <source>
        <strain evidence="1">GSM-AAB239-AS_SAM_17_03QT</strain>
    </source>
</reference>
<comment type="caution">
    <text evidence="1">The sequence shown here is derived from an EMBL/GenBank/DDBJ whole genome shotgun (WGS) entry which is preliminary data.</text>
</comment>